<feature type="transmembrane region" description="Helical" evidence="1">
    <location>
        <begin position="53"/>
        <end position="75"/>
    </location>
</feature>
<reference evidence="2 3" key="1">
    <citation type="submission" date="2017-02" db="EMBL/GenBank/DDBJ databases">
        <title>Genomic diversity within the haloalkaliphilic genus Thioalkalivibrio.</title>
        <authorList>
            <person name="Ahn A.-C."/>
            <person name="Meier-Kolthoff J."/>
            <person name="Overmars L."/>
            <person name="Richter M."/>
            <person name="Woyke T."/>
            <person name="Sorokin D.Y."/>
            <person name="Muyzer G."/>
        </authorList>
    </citation>
    <scope>NUCLEOTIDE SEQUENCE [LARGE SCALE GENOMIC DNA]</scope>
    <source>
        <strain evidence="2 3">HL17</strain>
    </source>
</reference>
<sequence>MSGDASSQFEQWAGASGADLGLAIAAIVAVTYLSWLMWVVMGQFRAWSDRETPMFDLLWVSVRAAVVVMLVGYFIRP</sequence>
<dbReference type="RefSeq" id="WP_077244267.1">
    <property type="nucleotide sequence ID" value="NZ_MUZR01000024.1"/>
</dbReference>
<dbReference type="Proteomes" id="UP000189177">
    <property type="component" value="Unassembled WGS sequence"/>
</dbReference>
<evidence type="ECO:0000313" key="2">
    <source>
        <dbReference type="EMBL" id="OOC10057.1"/>
    </source>
</evidence>
<dbReference type="Pfam" id="PF11660">
    <property type="entry name" value="DUF3262"/>
    <property type="match status" value="1"/>
</dbReference>
<protein>
    <submittedName>
        <fullName evidence="2">Integrating conjugative element protein</fullName>
    </submittedName>
</protein>
<dbReference type="STRING" id="252474.B1A74_07695"/>
<dbReference type="EMBL" id="MUZR01000024">
    <property type="protein sequence ID" value="OOC10057.1"/>
    <property type="molecule type" value="Genomic_DNA"/>
</dbReference>
<proteinExistence type="predicted"/>
<comment type="caution">
    <text evidence="2">The sequence shown here is derived from an EMBL/GenBank/DDBJ whole genome shotgun (WGS) entry which is preliminary data.</text>
</comment>
<evidence type="ECO:0000256" key="1">
    <source>
        <dbReference type="SAM" id="Phobius"/>
    </source>
</evidence>
<keyword evidence="1" id="KW-0812">Transmembrane</keyword>
<keyword evidence="3" id="KW-1185">Reference proteome</keyword>
<feature type="transmembrane region" description="Helical" evidence="1">
    <location>
        <begin position="20"/>
        <end position="41"/>
    </location>
</feature>
<dbReference type="OrthoDB" id="8451560at2"/>
<keyword evidence="1" id="KW-1133">Transmembrane helix</keyword>
<name>A0A1V2ZY63_9GAMM</name>
<evidence type="ECO:0000313" key="3">
    <source>
        <dbReference type="Proteomes" id="UP000189177"/>
    </source>
</evidence>
<dbReference type="InterPro" id="IPR021676">
    <property type="entry name" value="DUF3262"/>
</dbReference>
<keyword evidence="1" id="KW-0472">Membrane</keyword>
<dbReference type="AlphaFoldDB" id="A0A1V2ZY63"/>
<accession>A0A1V2ZY63</accession>
<organism evidence="2 3">
    <name type="scientific">Thioalkalivibrio halophilus</name>
    <dbReference type="NCBI Taxonomy" id="252474"/>
    <lineage>
        <taxon>Bacteria</taxon>
        <taxon>Pseudomonadati</taxon>
        <taxon>Pseudomonadota</taxon>
        <taxon>Gammaproteobacteria</taxon>
        <taxon>Chromatiales</taxon>
        <taxon>Ectothiorhodospiraceae</taxon>
        <taxon>Thioalkalivibrio</taxon>
    </lineage>
</organism>
<gene>
    <name evidence="2" type="ORF">B1A74_07695</name>
</gene>